<dbReference type="Pfam" id="PF14080">
    <property type="entry name" value="DUF4261"/>
    <property type="match status" value="1"/>
</dbReference>
<dbReference type="AlphaFoldDB" id="A0A0F3HI49"/>
<accession>A0A0F3HI49</accession>
<dbReference type="RefSeq" id="WP_045762974.1">
    <property type="nucleotide sequence ID" value="NZ_JYOV01000010.1"/>
</dbReference>
<comment type="caution">
    <text evidence="2">The sequence shown here is derived from an EMBL/GenBank/DDBJ whole genome shotgun (WGS) entry which is preliminary data.</text>
</comment>
<evidence type="ECO:0000313" key="2">
    <source>
        <dbReference type="EMBL" id="KJU93871.1"/>
    </source>
</evidence>
<sequence>MNFLKNLFTSKKEKSEKKKQLILSMPLFKGKQAYSLDQVVQELKSHWGLEISEVSGDDSSATFVIDGALVALALMDLPIPSQEFEELYAYSYLWQDVEKETQEHTQHAIVSILSDNLSPVETYSLLTKVNASILKTSQSSIGIYQGSTTLLLPKDLYLDLADLLKEEMLPLQLWIYMGIINQGDKTSIYTNGLKEFGKTEIEIIESPMNSDDLYYFLLSILQYVLGSDVTLKDGETIGFSEDQKIKITESKAVYLEGNSLKLDV</sequence>
<organism evidence="2 3">
    <name type="scientific">Streptococcus infantis</name>
    <dbReference type="NCBI Taxonomy" id="68892"/>
    <lineage>
        <taxon>Bacteria</taxon>
        <taxon>Bacillati</taxon>
        <taxon>Bacillota</taxon>
        <taxon>Bacilli</taxon>
        <taxon>Lactobacillales</taxon>
        <taxon>Streptococcaceae</taxon>
        <taxon>Streptococcus</taxon>
    </lineage>
</organism>
<reference evidence="2 3" key="1">
    <citation type="submission" date="2015-02" db="EMBL/GenBank/DDBJ databases">
        <title>Evolution of amylase-binding proteins of oral streptococcal species.</title>
        <authorList>
            <person name="Haase E.M."/>
        </authorList>
    </citation>
    <scope>NUCLEOTIDE SEQUENCE [LARGE SCALE GENOMIC DNA]</scope>
    <source>
        <strain evidence="2 3">UC6950A</strain>
    </source>
</reference>
<feature type="domain" description="DUF4261" evidence="1">
    <location>
        <begin position="189"/>
        <end position="262"/>
    </location>
</feature>
<proteinExistence type="predicted"/>
<dbReference type="PATRIC" id="fig|28037.218.peg.749"/>
<gene>
    <name evidence="2" type="ORF">TZ96_00776</name>
</gene>
<evidence type="ECO:0000313" key="3">
    <source>
        <dbReference type="Proteomes" id="UP000033405"/>
    </source>
</evidence>
<name>A0A0F3HI49_9STRE</name>
<dbReference type="Proteomes" id="UP000033405">
    <property type="component" value="Unassembled WGS sequence"/>
</dbReference>
<dbReference type="InterPro" id="IPR025357">
    <property type="entry name" value="DUF4261"/>
</dbReference>
<protein>
    <recommendedName>
        <fullName evidence="1">DUF4261 domain-containing protein</fullName>
    </recommendedName>
</protein>
<dbReference type="EMBL" id="JYOV01000010">
    <property type="protein sequence ID" value="KJU93871.1"/>
    <property type="molecule type" value="Genomic_DNA"/>
</dbReference>
<evidence type="ECO:0000259" key="1">
    <source>
        <dbReference type="Pfam" id="PF14080"/>
    </source>
</evidence>